<proteinExistence type="inferred from homology"/>
<dbReference type="PANTHER" id="PTHR42879">
    <property type="entry name" value="3-OXOACYL-(ACYL-CARRIER-PROTEIN) REDUCTASE"/>
    <property type="match status" value="1"/>
</dbReference>
<dbReference type="Gene3D" id="3.40.50.720">
    <property type="entry name" value="NAD(P)-binding Rossmann-like Domain"/>
    <property type="match status" value="1"/>
</dbReference>
<dbReference type="EMBL" id="CP060025">
    <property type="protein sequence ID" value="QNG79769.1"/>
    <property type="molecule type" value="Genomic_DNA"/>
</dbReference>
<dbReference type="Proteomes" id="UP000515598">
    <property type="component" value="Chromosome"/>
</dbReference>
<dbReference type="CDD" id="cd05233">
    <property type="entry name" value="SDR_c"/>
    <property type="match status" value="1"/>
</dbReference>
<dbReference type="AlphaFoldDB" id="A0AAX1IKG2"/>
<gene>
    <name evidence="3" type="ORF">GPNADHDJ_04022</name>
</gene>
<dbReference type="SUPFAM" id="SSF51735">
    <property type="entry name" value="NAD(P)-binding Rossmann-fold domains"/>
    <property type="match status" value="1"/>
</dbReference>
<organism evidence="3 4">
    <name type="scientific">Stenotrophomonas maltophilia</name>
    <name type="common">Pseudomonas maltophilia</name>
    <name type="synonym">Xanthomonas maltophilia</name>
    <dbReference type="NCBI Taxonomy" id="40324"/>
    <lineage>
        <taxon>Bacteria</taxon>
        <taxon>Pseudomonadati</taxon>
        <taxon>Pseudomonadota</taxon>
        <taxon>Gammaproteobacteria</taxon>
        <taxon>Lysobacterales</taxon>
        <taxon>Lysobacteraceae</taxon>
        <taxon>Stenotrophomonas</taxon>
        <taxon>Stenotrophomonas maltophilia group</taxon>
    </lineage>
</organism>
<evidence type="ECO:0000256" key="2">
    <source>
        <dbReference type="RuleBase" id="RU000363"/>
    </source>
</evidence>
<protein>
    <submittedName>
        <fullName evidence="3">NAD(P)-dependent oxidoreductase</fullName>
    </submittedName>
</protein>
<evidence type="ECO:0000256" key="1">
    <source>
        <dbReference type="ARBA" id="ARBA00006484"/>
    </source>
</evidence>
<dbReference type="PRINTS" id="PR00081">
    <property type="entry name" value="GDHRDH"/>
</dbReference>
<dbReference type="Pfam" id="PF00106">
    <property type="entry name" value="adh_short"/>
    <property type="match status" value="1"/>
</dbReference>
<comment type="similarity">
    <text evidence="1 2">Belongs to the short-chain dehydrogenases/reductases (SDR) family.</text>
</comment>
<accession>A0AAX1IKG2</accession>
<sequence>MQLDHAATRILGNRPLWIITMKIELSGRTALVTASTAGIGLAIAQGLASAGARVIVNGRSTSSVERARQHLLAAVPGADVLGVAADLSDAAGVDTLLAGLPKIDILVNNAGIFGPEDFFQTDDATWERYWQTNVMSGVRLSRALLPAMVDAGWGRVLFISSESARNIPADMIHYGVSKTAQLSLSRGLAKRVAGSGVTVNAVLPGPTLSDGFAAMFEDERRRSGKPLEQIGREFVMAHRPSSVIQRTATVEEVANMVVYLASPQASATSGAALRVDGGVVDDIV</sequence>
<dbReference type="InterPro" id="IPR036291">
    <property type="entry name" value="NAD(P)-bd_dom_sf"/>
</dbReference>
<dbReference type="InterPro" id="IPR050259">
    <property type="entry name" value="SDR"/>
</dbReference>
<dbReference type="InterPro" id="IPR002347">
    <property type="entry name" value="SDR_fam"/>
</dbReference>
<dbReference type="PRINTS" id="PR00080">
    <property type="entry name" value="SDRFAMILY"/>
</dbReference>
<evidence type="ECO:0000313" key="4">
    <source>
        <dbReference type="Proteomes" id="UP000515598"/>
    </source>
</evidence>
<reference evidence="3 4" key="1">
    <citation type="submission" date="2020-08" db="EMBL/GenBank/DDBJ databases">
        <title>Phenotypic and transcriptomic analysis of seven clinical Stenotrophomonas maltophilia isolates identify a small set of shared and commonly regulated genes involved in biofilm lifestyle.</title>
        <authorList>
            <person name="Alio I."/>
            <person name="Gudzuhn M."/>
            <person name="Streit W."/>
        </authorList>
    </citation>
    <scope>NUCLEOTIDE SEQUENCE [LARGE SCALE GENOMIC DNA]</scope>
    <source>
        <strain evidence="3 4">UHH_SKK55</strain>
    </source>
</reference>
<name>A0AAX1IKG2_STEMA</name>
<dbReference type="FunFam" id="3.40.50.720:FF:000084">
    <property type="entry name" value="Short-chain dehydrogenase reductase"/>
    <property type="match status" value="1"/>
</dbReference>
<evidence type="ECO:0000313" key="3">
    <source>
        <dbReference type="EMBL" id="QNG79769.1"/>
    </source>
</evidence>